<dbReference type="EMBL" id="FQ311870">
    <property type="protein sequence ID" value="CBS89324.1"/>
    <property type="molecule type" value="Genomic_DNA"/>
</dbReference>
<dbReference type="HOGENOM" id="CLU_2178406_0_0_5"/>
<proteinExistence type="predicted"/>
<geneLocation type="plasmid" evidence="2 3">
    <name>AZO_p2</name>
</geneLocation>
<dbReference type="AlphaFoldDB" id="G7ZCF3"/>
<keyword evidence="3" id="KW-1185">Reference proteome</keyword>
<protein>
    <recommendedName>
        <fullName evidence="4">AbrB/MazE/SpoVT family DNA-binding domain-containing protein</fullName>
    </recommendedName>
</protein>
<keyword evidence="2" id="KW-0614">Plasmid</keyword>
<evidence type="ECO:0000313" key="2">
    <source>
        <dbReference type="EMBL" id="CBS89324.1"/>
    </source>
</evidence>
<evidence type="ECO:0000256" key="1">
    <source>
        <dbReference type="SAM" id="MobiDB-lite"/>
    </source>
</evidence>
<evidence type="ECO:0000313" key="3">
    <source>
        <dbReference type="Proteomes" id="UP000005667"/>
    </source>
</evidence>
<accession>G7ZCF3</accession>
<dbReference type="KEGG" id="ali:AZOLI_p20150"/>
<dbReference type="Proteomes" id="UP000005667">
    <property type="component" value="Plasmid AZO_p2"/>
</dbReference>
<reference evidence="3" key="1">
    <citation type="journal article" date="2011" name="PLoS Genet.">
        <title>Azospirillum genomes reveal transition of bacteria from aquatic to terrestrial environments.</title>
        <authorList>
            <person name="Wisniewski-Dye F."/>
            <person name="Borziak K."/>
            <person name="Khalsa-Moyers G."/>
            <person name="Alexandre G."/>
            <person name="Sukharnikov L.O."/>
            <person name="Wuichet K."/>
            <person name="Hurst G.B."/>
            <person name="McDonald W.H."/>
            <person name="Robertson J.S."/>
            <person name="Barbe V."/>
            <person name="Calteau A."/>
            <person name="Rouy Z."/>
            <person name="Mangenot S."/>
            <person name="Prigent-Combaret C."/>
            <person name="Normand P."/>
            <person name="Boyer M."/>
            <person name="Siguier P."/>
            <person name="Dessaux Y."/>
            <person name="Elmerich C."/>
            <person name="Condemine G."/>
            <person name="Krishnen G."/>
            <person name="Kennedy I."/>
            <person name="Paterson A.H."/>
            <person name="Gonzalez V."/>
            <person name="Mavingui P."/>
            <person name="Zhulin I.B."/>
        </authorList>
    </citation>
    <scope>NUCLEOTIDE SEQUENCE [LARGE SCALE GENOMIC DNA]</scope>
    <source>
        <strain evidence="3">4B</strain>
    </source>
</reference>
<gene>
    <name evidence="2" type="ordered locus">AZOLI_p20150</name>
</gene>
<organism evidence="2 3">
    <name type="scientific">Azospirillum lipoferum (strain 4B)</name>
    <dbReference type="NCBI Taxonomy" id="862719"/>
    <lineage>
        <taxon>Bacteria</taxon>
        <taxon>Pseudomonadati</taxon>
        <taxon>Pseudomonadota</taxon>
        <taxon>Alphaproteobacteria</taxon>
        <taxon>Rhodospirillales</taxon>
        <taxon>Azospirillaceae</taxon>
        <taxon>Azospirillum</taxon>
    </lineage>
</organism>
<sequence length="109" mass="12118">MNSSVKDRLVFVIRHLPAPIGAWLRCPPNRGKISLTVTAKGQVTLRQAVLDHLGVKPGERVEDADQQHGGASEARHNTKAAASRRRERGVRVCRSQCRILRQELAVHAR</sequence>
<evidence type="ECO:0008006" key="4">
    <source>
        <dbReference type="Google" id="ProtNLM"/>
    </source>
</evidence>
<feature type="region of interest" description="Disordered" evidence="1">
    <location>
        <begin position="62"/>
        <end position="87"/>
    </location>
</feature>
<name>G7ZCF3_AZOL4</name>
<dbReference type="OrthoDB" id="7190022at2"/>